<proteinExistence type="predicted"/>
<organism evidence="10 11">
    <name type="scientific">Periconia digitata</name>
    <dbReference type="NCBI Taxonomy" id="1303443"/>
    <lineage>
        <taxon>Eukaryota</taxon>
        <taxon>Fungi</taxon>
        <taxon>Dikarya</taxon>
        <taxon>Ascomycota</taxon>
        <taxon>Pezizomycotina</taxon>
        <taxon>Dothideomycetes</taxon>
        <taxon>Pleosporomycetidae</taxon>
        <taxon>Pleosporales</taxon>
        <taxon>Massarineae</taxon>
        <taxon>Periconiaceae</taxon>
        <taxon>Periconia</taxon>
    </lineage>
</organism>
<evidence type="ECO:0000259" key="9">
    <source>
        <dbReference type="PROSITE" id="PS50110"/>
    </source>
</evidence>
<dbReference type="PRINTS" id="PR00344">
    <property type="entry name" value="BCTRLSENSOR"/>
</dbReference>
<dbReference type="GO" id="GO:0005886">
    <property type="term" value="C:plasma membrane"/>
    <property type="evidence" value="ECO:0007669"/>
    <property type="project" value="TreeGrafter"/>
</dbReference>
<keyword evidence="11" id="KW-1185">Reference proteome</keyword>
<dbReference type="InterPro" id="IPR003661">
    <property type="entry name" value="HisK_dim/P_dom"/>
</dbReference>
<dbReference type="PROSITE" id="PS50109">
    <property type="entry name" value="HIS_KIN"/>
    <property type="match status" value="1"/>
</dbReference>
<dbReference type="Pfam" id="PF02518">
    <property type="entry name" value="HATPase_c"/>
    <property type="match status" value="1"/>
</dbReference>
<comment type="catalytic activity">
    <reaction evidence="1">
        <text>ATP + protein L-histidine = ADP + protein N-phospho-L-histidine.</text>
        <dbReference type="EC" id="2.7.13.3"/>
    </reaction>
</comment>
<evidence type="ECO:0000256" key="2">
    <source>
        <dbReference type="ARBA" id="ARBA00012438"/>
    </source>
</evidence>
<evidence type="ECO:0000256" key="5">
    <source>
        <dbReference type="ARBA" id="ARBA00022777"/>
    </source>
</evidence>
<dbReference type="Pfam" id="PF00512">
    <property type="entry name" value="HisKA"/>
    <property type="match status" value="1"/>
</dbReference>
<dbReference type="PANTHER" id="PTHR43047">
    <property type="entry name" value="TWO-COMPONENT HISTIDINE PROTEIN KINASE"/>
    <property type="match status" value="1"/>
</dbReference>
<dbReference type="CDD" id="cd17546">
    <property type="entry name" value="REC_hyHK_CKI1_RcsC-like"/>
    <property type="match status" value="1"/>
</dbReference>
<dbReference type="InterPro" id="IPR005467">
    <property type="entry name" value="His_kinase_dom"/>
</dbReference>
<dbReference type="InterPro" id="IPR004358">
    <property type="entry name" value="Sig_transdc_His_kin-like_C"/>
</dbReference>
<feature type="compositionally biased region" description="Basic and acidic residues" evidence="7">
    <location>
        <begin position="814"/>
        <end position="836"/>
    </location>
</feature>
<dbReference type="SMART" id="SM00448">
    <property type="entry name" value="REC"/>
    <property type="match status" value="1"/>
</dbReference>
<dbReference type="PROSITE" id="PS50110">
    <property type="entry name" value="RESPONSE_REGULATORY"/>
    <property type="match status" value="1"/>
</dbReference>
<feature type="compositionally biased region" description="Low complexity" evidence="7">
    <location>
        <begin position="871"/>
        <end position="886"/>
    </location>
</feature>
<dbReference type="InterPro" id="IPR036097">
    <property type="entry name" value="HisK_dim/P_sf"/>
</dbReference>
<accession>A0A9W4XZD8</accession>
<gene>
    <name evidence="10" type="ORF">PDIGIT_LOCUS15467</name>
</gene>
<dbReference type="Gene3D" id="3.40.50.2300">
    <property type="match status" value="1"/>
</dbReference>
<evidence type="ECO:0000256" key="4">
    <source>
        <dbReference type="ARBA" id="ARBA00022679"/>
    </source>
</evidence>
<reference evidence="10" key="1">
    <citation type="submission" date="2023-01" db="EMBL/GenBank/DDBJ databases">
        <authorList>
            <person name="Van Ghelder C."/>
            <person name="Rancurel C."/>
        </authorList>
    </citation>
    <scope>NUCLEOTIDE SEQUENCE</scope>
    <source>
        <strain evidence="10">CNCM I-4278</strain>
    </source>
</reference>
<dbReference type="SUPFAM" id="SSF52172">
    <property type="entry name" value="CheY-like"/>
    <property type="match status" value="1"/>
</dbReference>
<evidence type="ECO:0000256" key="6">
    <source>
        <dbReference type="PROSITE-ProRule" id="PRU00169"/>
    </source>
</evidence>
<evidence type="ECO:0000256" key="3">
    <source>
        <dbReference type="ARBA" id="ARBA00022553"/>
    </source>
</evidence>
<feature type="domain" description="Histidine kinase" evidence="8">
    <location>
        <begin position="413"/>
        <end position="656"/>
    </location>
</feature>
<feature type="modified residue" description="4-aspartylphosphate" evidence="6">
    <location>
        <position position="975"/>
    </location>
</feature>
<dbReference type="InterPro" id="IPR029016">
    <property type="entry name" value="GAF-like_dom_sf"/>
</dbReference>
<dbReference type="EC" id="2.7.13.3" evidence="2"/>
<protein>
    <recommendedName>
        <fullName evidence="2">histidine kinase</fullName>
        <ecNumber evidence="2">2.7.13.3</ecNumber>
    </recommendedName>
</protein>
<keyword evidence="3 6" id="KW-0597">Phosphoprotein</keyword>
<feature type="region of interest" description="Disordered" evidence="7">
    <location>
        <begin position="804"/>
        <end position="904"/>
    </location>
</feature>
<dbReference type="SMART" id="SM00388">
    <property type="entry name" value="HisKA"/>
    <property type="match status" value="1"/>
</dbReference>
<dbReference type="Pfam" id="PF00072">
    <property type="entry name" value="Response_reg"/>
    <property type="match status" value="1"/>
</dbReference>
<dbReference type="CDD" id="cd00082">
    <property type="entry name" value="HisKA"/>
    <property type="match status" value="1"/>
</dbReference>
<dbReference type="EMBL" id="CAOQHR010000013">
    <property type="protein sequence ID" value="CAI6342262.1"/>
    <property type="molecule type" value="Genomic_DNA"/>
</dbReference>
<evidence type="ECO:0000256" key="1">
    <source>
        <dbReference type="ARBA" id="ARBA00000085"/>
    </source>
</evidence>
<name>A0A9W4XZD8_9PLEO</name>
<dbReference type="InterPro" id="IPR036890">
    <property type="entry name" value="HATPase_C_sf"/>
</dbReference>
<dbReference type="SUPFAM" id="SSF55781">
    <property type="entry name" value="GAF domain-like"/>
    <property type="match status" value="1"/>
</dbReference>
<dbReference type="AlphaFoldDB" id="A0A9W4XZD8"/>
<dbReference type="Proteomes" id="UP001152607">
    <property type="component" value="Unassembled WGS sequence"/>
</dbReference>
<keyword evidence="4" id="KW-0808">Transferase</keyword>
<evidence type="ECO:0000259" key="8">
    <source>
        <dbReference type="PROSITE" id="PS50109"/>
    </source>
</evidence>
<dbReference type="PANTHER" id="PTHR43047:SF72">
    <property type="entry name" value="OSMOSENSING HISTIDINE PROTEIN KINASE SLN1"/>
    <property type="match status" value="1"/>
</dbReference>
<dbReference type="GO" id="GO:0000155">
    <property type="term" value="F:phosphorelay sensor kinase activity"/>
    <property type="evidence" value="ECO:0007669"/>
    <property type="project" value="InterPro"/>
</dbReference>
<dbReference type="Gene3D" id="1.10.287.130">
    <property type="match status" value="1"/>
</dbReference>
<dbReference type="SMART" id="SM00387">
    <property type="entry name" value="HATPase_c"/>
    <property type="match status" value="1"/>
</dbReference>
<dbReference type="Gene3D" id="3.30.565.10">
    <property type="entry name" value="Histidine kinase-like ATPase, C-terminal domain"/>
    <property type="match status" value="1"/>
</dbReference>
<dbReference type="InterPro" id="IPR003594">
    <property type="entry name" value="HATPase_dom"/>
</dbReference>
<dbReference type="InterPro" id="IPR001789">
    <property type="entry name" value="Sig_transdc_resp-reg_receiver"/>
</dbReference>
<dbReference type="SUPFAM" id="SSF47384">
    <property type="entry name" value="Homodimeric domain of signal transducing histidine kinase"/>
    <property type="match status" value="1"/>
</dbReference>
<keyword evidence="5" id="KW-0418">Kinase</keyword>
<dbReference type="GO" id="GO:0009927">
    <property type="term" value="F:histidine phosphotransfer kinase activity"/>
    <property type="evidence" value="ECO:0007669"/>
    <property type="project" value="TreeGrafter"/>
</dbReference>
<dbReference type="Gene3D" id="3.30.450.40">
    <property type="match status" value="1"/>
</dbReference>
<evidence type="ECO:0000256" key="7">
    <source>
        <dbReference type="SAM" id="MobiDB-lite"/>
    </source>
</evidence>
<evidence type="ECO:0000313" key="11">
    <source>
        <dbReference type="Proteomes" id="UP001152607"/>
    </source>
</evidence>
<evidence type="ECO:0000313" key="10">
    <source>
        <dbReference type="EMBL" id="CAI6342262.1"/>
    </source>
</evidence>
<feature type="domain" description="Response regulatory" evidence="9">
    <location>
        <begin position="915"/>
        <end position="1045"/>
    </location>
</feature>
<dbReference type="InterPro" id="IPR011006">
    <property type="entry name" value="CheY-like_superfamily"/>
</dbReference>
<sequence length="1051" mass="116287">MAPSDGAQKLIFFPKADAAVLSLSPPPDYPKTVGPIYDRDNVDTPCLPYPFDAEESYYPRANQLYLPEPAPVPDKHFCISDRYLRASLTKNERFRLSMLWYYTRDIFHETEFLSGLQEKVRIAQESTGWEFAIIGILDVNYYTRLATVGVPLGILPRGETICAHTVAQPPGSVFLLPNMLEDWRFEKSPYVESGGLRAYAGVPLRLQNETGQTACLGSLCVASPSPQAPLTQALQASLARLGDWVVSDIVHLTRARRQRARRQMVDLIATVKSETDPAISEEPVIQILKTIYPDATITLQASKAGHIEAEGRVPVPLSELEGGLWEDVEYMDQFIAEWNHRDLPDDRVVRIIAAQCESISGQSFLAVGTKDFRLVFDDIDAWFVHTCAGIISEIWHKRLLAEVMLAKEKFLRGFSHQLRTPVHGILGTVELLAEVLESQKSKSIPQQTVALLEAADAAKRGGEPSVYLDTIKSAGRDLISIINNMITLNRWADVAKTERNYATYTIYDLERELSNEILKMTSGDSRYNASVCFEHDLPPDQCSLWIDIGLLCDSLLPLIINAIQNTPKGNVIIAISARLDTKELVVDIKDTGRGIPPEDQERIFELYEQIDTHTSGSGIGLTLASKFAALLRGSIDLVSSDVHHGSHFRAKFGDVDLRFSGSSLLDEPLIPQLPNIPTRFHAVPSGTERSSLCDHFSKFLTCYGWTSSDDVEDTLIIVDCSTDIEQHRAVLSQLPADQAIVCLISSSDTMPKSDGEFYNVVYVEGPFFTTTMSRALVRAAECLSTMKDGQTVLTQHEIDLAIRPKQQSLVQNDSKSEKASHVARDSSSDKMSRTDDVTVDTSETPSSAPTETALDLQEKQDSTDSLPISIDSSGDTNSDDSTPPTSDSDEAHLTTPRPFQPFPSFPFPESAFHATALLVDDNAINLRIMQLYCEKRSVPYVCASDGLEAVSTFQTHQSSAGNDQSVPPIQVIFMDLQMPKCDGIEATRRIRQLETDNNWGQSTLFVVTGQDSATDRKAVAEVGAHEYYVKPVSMKSLDAGLKKYFPSFQAG</sequence>
<feature type="compositionally biased region" description="Low complexity" evidence="7">
    <location>
        <begin position="841"/>
        <end position="853"/>
    </location>
</feature>
<dbReference type="SUPFAM" id="SSF55874">
    <property type="entry name" value="ATPase domain of HSP90 chaperone/DNA topoisomerase II/histidine kinase"/>
    <property type="match status" value="1"/>
</dbReference>
<comment type="caution">
    <text evidence="10">The sequence shown here is derived from an EMBL/GenBank/DDBJ whole genome shotgun (WGS) entry which is preliminary data.</text>
</comment>
<dbReference type="OrthoDB" id="21225at2759"/>